<comment type="caution">
    <text evidence="1">The sequence shown here is derived from an EMBL/GenBank/DDBJ whole genome shotgun (WGS) entry which is preliminary data.</text>
</comment>
<reference evidence="1 2" key="1">
    <citation type="submission" date="2019-06" db="EMBL/GenBank/DDBJ databases">
        <title>New taxonomy in bacterial strain CC-CFT640, isolated from vineyard.</title>
        <authorList>
            <person name="Lin S.-Y."/>
            <person name="Tsai C.-F."/>
            <person name="Young C.-C."/>
        </authorList>
    </citation>
    <scope>NUCLEOTIDE SEQUENCE [LARGE SCALE GENOMIC DNA]</scope>
    <source>
        <strain evidence="1 2">CC-CFT640</strain>
    </source>
</reference>
<evidence type="ECO:0000313" key="1">
    <source>
        <dbReference type="EMBL" id="TXL73694.1"/>
    </source>
</evidence>
<dbReference type="InterPro" id="IPR036278">
    <property type="entry name" value="Sialidase_sf"/>
</dbReference>
<sequence length="977" mass="104252">MTYVVNMIPNVFSGEMNQDSEPNLAIDPADPARVAGSAFTPDPLGGANAPVFVSVDAGLTWTLNNIVPSTAGAATGDITLAFGHQGRLYSGILRRPGGLRLNILRTTSFTVPTVMDVLVDRTGSGVDQPYVEAARVFRGAGTGQDRVFVGNNDFNGAAGRTATVDVSLDGAAAVPPPPSNFVARRIEPRATGGQDLPPIRPSVHIDGTVYAAYIGRRAGGNSDIVVARDDNWAAGPAQFVNLLDAVDGLAGQRVVTAVNVPFENFQTMALERLVASDLSIAVDPRNSSIVWLAWGDRPPGTVNLTLHVRRSTDRGQTWSADLRTVADAKAPVVAVNSRGRVAFLYQQLVGVAPNQRWVTQVDRSDDAFVTITSTVLATVPANAPARVFFPYLGDYMDMKSPGKDFYGIFSANNTPDLANFPIGVTYLRNANFGTHTLLAADGVTPVGVSIDPFFFCLTEMPSDQDFYVADWTDSATAFDRGVEPSTEPQFYTRSDVWTRLTDAPGAFDGNNRPVNEAPRNGPGAFGDNFAFARIRRRGTGSAQAVTAHFLVSPFGTGSNYVDAGTAPDAVVNFTAADSVLTMAAGYPWHLDAISSSHLCLAVEISTAQDPVVAPGLLGRAPGWPTTDLLVVNDNNKAQRNMGLGPTTASGWFTRYGLIHNGATIRRDIVLEWARLGPSKRGRQDRVMLAGGREQSLGESGRLVVPDMSPGEHRWVRVTLRAGDDAGDTVVVFNEMVGSLAVNGFAVAARLQSEDEVSKYILGRLLSVLTRLEAFGIADAGPVAKRVRSLLDGRISGRAFLEVIAGAADMLLRWLPGLLERVGGKDTLGIAASGRSLAAALSDKDVPLAQSHAGALVESIDSLLTTADKNEGDLADICQNLRWQAALFSGRRLSRLKSANALVRQSVRFVDDFAARAVTASEYPALMKRSLAALKEATVSLKDKQLTALFDALANGLGNARTLQRRHWEFLLALAARV</sequence>
<protein>
    <submittedName>
        <fullName evidence="1">Uncharacterized protein</fullName>
    </submittedName>
</protein>
<proteinExistence type="predicted"/>
<dbReference type="OrthoDB" id="9764969at2"/>
<keyword evidence="2" id="KW-1185">Reference proteome</keyword>
<dbReference type="SUPFAM" id="SSF50939">
    <property type="entry name" value="Sialidases"/>
    <property type="match status" value="1"/>
</dbReference>
<dbReference type="EMBL" id="VDUZ01000023">
    <property type="protein sequence ID" value="TXL73694.1"/>
    <property type="molecule type" value="Genomic_DNA"/>
</dbReference>
<dbReference type="RefSeq" id="WP_147848738.1">
    <property type="nucleotide sequence ID" value="NZ_VDUZ01000023.1"/>
</dbReference>
<name>A0A5C8PJJ4_9HYPH</name>
<dbReference type="Proteomes" id="UP000321638">
    <property type="component" value="Unassembled WGS sequence"/>
</dbReference>
<evidence type="ECO:0000313" key="2">
    <source>
        <dbReference type="Proteomes" id="UP000321638"/>
    </source>
</evidence>
<accession>A0A5C8PJJ4</accession>
<dbReference type="AlphaFoldDB" id="A0A5C8PJJ4"/>
<gene>
    <name evidence="1" type="ORF">FHP25_20000</name>
</gene>
<organism evidence="1 2">
    <name type="scientific">Vineibacter terrae</name>
    <dbReference type="NCBI Taxonomy" id="2586908"/>
    <lineage>
        <taxon>Bacteria</taxon>
        <taxon>Pseudomonadati</taxon>
        <taxon>Pseudomonadota</taxon>
        <taxon>Alphaproteobacteria</taxon>
        <taxon>Hyphomicrobiales</taxon>
        <taxon>Vineibacter</taxon>
    </lineage>
</organism>